<organism evidence="5 6">
    <name type="scientific">Gloeobacter morelensis MG652769</name>
    <dbReference type="NCBI Taxonomy" id="2781736"/>
    <lineage>
        <taxon>Bacteria</taxon>
        <taxon>Bacillati</taxon>
        <taxon>Cyanobacteriota</taxon>
        <taxon>Cyanophyceae</taxon>
        <taxon>Gloeobacterales</taxon>
        <taxon>Gloeobacteraceae</taxon>
        <taxon>Gloeobacter</taxon>
        <taxon>Gloeobacter morelensis</taxon>
    </lineage>
</organism>
<dbReference type="PROSITE" id="PS01124">
    <property type="entry name" value="HTH_ARAC_FAMILY_2"/>
    <property type="match status" value="1"/>
</dbReference>
<evidence type="ECO:0000256" key="3">
    <source>
        <dbReference type="ARBA" id="ARBA00023163"/>
    </source>
</evidence>
<reference evidence="5 6" key="1">
    <citation type="journal article" date="2021" name="Genome Biol. Evol.">
        <title>Complete Genome Sequencing of a Novel Gloeobacter Species from a Waterfall Cave in Mexico.</title>
        <authorList>
            <person name="Saw J.H."/>
            <person name="Cardona T."/>
            <person name="Montejano G."/>
        </authorList>
    </citation>
    <scope>NUCLEOTIDE SEQUENCE [LARGE SCALE GENOMIC DNA]</scope>
    <source>
        <strain evidence="5">MG652769</strain>
    </source>
</reference>
<gene>
    <name evidence="5" type="ORF">ISF26_16505</name>
</gene>
<evidence type="ECO:0000313" key="5">
    <source>
        <dbReference type="EMBL" id="UFP93389.1"/>
    </source>
</evidence>
<dbReference type="Pfam" id="PF20240">
    <property type="entry name" value="DUF6597"/>
    <property type="match status" value="1"/>
</dbReference>
<evidence type="ECO:0000313" key="6">
    <source>
        <dbReference type="Proteomes" id="UP001054846"/>
    </source>
</evidence>
<accession>A0ABY3PID8</accession>
<keyword evidence="1" id="KW-0805">Transcription regulation</keyword>
<dbReference type="EMBL" id="CP063845">
    <property type="protein sequence ID" value="UFP93389.1"/>
    <property type="molecule type" value="Genomic_DNA"/>
</dbReference>
<dbReference type="InterPro" id="IPR018060">
    <property type="entry name" value="HTH_AraC"/>
</dbReference>
<evidence type="ECO:0000256" key="2">
    <source>
        <dbReference type="ARBA" id="ARBA00023125"/>
    </source>
</evidence>
<evidence type="ECO:0000259" key="4">
    <source>
        <dbReference type="PROSITE" id="PS01124"/>
    </source>
</evidence>
<dbReference type="InterPro" id="IPR046532">
    <property type="entry name" value="DUF6597"/>
</dbReference>
<dbReference type="InterPro" id="IPR050204">
    <property type="entry name" value="AraC_XylS_family_regulators"/>
</dbReference>
<dbReference type="RefSeq" id="WP_230840389.1">
    <property type="nucleotide sequence ID" value="NZ_CP063845.1"/>
</dbReference>
<protein>
    <submittedName>
        <fullName evidence="5">AraC family transcriptional regulator</fullName>
    </submittedName>
</protein>
<keyword evidence="3" id="KW-0804">Transcription</keyword>
<dbReference type="PANTHER" id="PTHR46796">
    <property type="entry name" value="HTH-TYPE TRANSCRIPTIONAL ACTIVATOR RHAS-RELATED"/>
    <property type="match status" value="1"/>
</dbReference>
<dbReference type="PANTHER" id="PTHR46796:SF13">
    <property type="entry name" value="HTH-TYPE TRANSCRIPTIONAL ACTIVATOR RHAS"/>
    <property type="match status" value="1"/>
</dbReference>
<keyword evidence="2" id="KW-0238">DNA-binding</keyword>
<feature type="domain" description="HTH araC/xylS-type" evidence="4">
    <location>
        <begin position="171"/>
        <end position="249"/>
    </location>
</feature>
<dbReference type="Pfam" id="PF12833">
    <property type="entry name" value="HTH_18"/>
    <property type="match status" value="1"/>
</dbReference>
<keyword evidence="6" id="KW-1185">Reference proteome</keyword>
<sequence length="273" mass="30383">MQFLVLPPHPALARFVAGYWFVEDLDDANQGRPIHTAPHTHAVLTVHFGRPNTDESGVAVPRVSLLGVQSRARTWHSDGCYFVMVMLNVPGFARLFPHTGADSRDNLLDVEALLGARATRFLSGDLIGVWGPENVARRLDAWFLGRLASREPPSRFERFEAAWRTLRGDARIDAAAAAAGVSPRQLERWFDRHIGHSPKQLLCQERVIASLQATQTGSGDPLAGFSDQAHQIRSWKRYLGRTPGHYSRMPAREIARHFSSDSRFASAGLALYL</sequence>
<dbReference type="Gene3D" id="1.10.10.60">
    <property type="entry name" value="Homeodomain-like"/>
    <property type="match status" value="1"/>
</dbReference>
<name>A0ABY3PID8_9CYAN</name>
<dbReference type="SMART" id="SM00342">
    <property type="entry name" value="HTH_ARAC"/>
    <property type="match status" value="1"/>
</dbReference>
<dbReference type="Proteomes" id="UP001054846">
    <property type="component" value="Chromosome"/>
</dbReference>
<evidence type="ECO:0000256" key="1">
    <source>
        <dbReference type="ARBA" id="ARBA00023015"/>
    </source>
</evidence>
<proteinExistence type="predicted"/>